<feature type="binding site" evidence="7">
    <location>
        <position position="349"/>
    </location>
    <ligand>
        <name>Zn(2+)</name>
        <dbReference type="ChEBI" id="CHEBI:29105"/>
        <note>catalytic</note>
    </ligand>
</feature>
<feature type="binding site" evidence="7">
    <location>
        <position position="278"/>
    </location>
    <ligand>
        <name>Zn(2+)</name>
        <dbReference type="ChEBI" id="CHEBI:29105"/>
        <note>catalytic</note>
    </ligand>
</feature>
<sequence>MSFIKFNKLWLTLILITTIFSALYLYYTLFPGNIPREVYKYFSPLEISKAQKYHRINRLIYITSFLTKAAFLIWFVFGNNAIKLSYYTEKLASGKYYVNVFLYFIALWVILRLISLPFSLLSHSVQVEWGFSVQTMASWWSDYFKSAALDFVFSSMGVLLLFVALNKWPNNWWVSAAVFLTIIMFVQIYVYPTFIAPLFNKFTPIKDQKIINMVKEISKNAGIKIDKIQEMDASKRTTLANAYFYGFGKTSRIVLYDTLLKNYPEDEIKAVIAHEAGHWKENHVLKSMLIGIVGLVIGLYFLNILIHSSLFLPYGKRMTPAVLAMIYLFILLINFDTSPIQNYISRQMEKQADLLSVEYLRDKKLVIKLQIDLAKKSLLDVAPPPFIEWFSYSHPSTMHRIKLVERQISSRS</sequence>
<feature type="transmembrane region" description="Helical" evidence="9">
    <location>
        <begin position="143"/>
        <end position="165"/>
    </location>
</feature>
<keyword evidence="1 8" id="KW-0645">Protease</keyword>
<evidence type="ECO:0000313" key="12">
    <source>
        <dbReference type="EMBL" id="ABY94617.1"/>
    </source>
</evidence>
<dbReference type="GO" id="GO:0071586">
    <property type="term" value="P:CAAX-box protein processing"/>
    <property type="evidence" value="ECO:0007669"/>
    <property type="project" value="InterPro"/>
</dbReference>
<evidence type="ECO:0000256" key="3">
    <source>
        <dbReference type="ARBA" id="ARBA00022801"/>
    </source>
</evidence>
<dbReference type="HOGENOM" id="CLU_025947_1_1_9"/>
<evidence type="ECO:0000313" key="13">
    <source>
        <dbReference type="Proteomes" id="UP000002156"/>
    </source>
</evidence>
<dbReference type="Proteomes" id="UP000002156">
    <property type="component" value="Chromosome"/>
</dbReference>
<evidence type="ECO:0000256" key="5">
    <source>
        <dbReference type="ARBA" id="ARBA00023049"/>
    </source>
</evidence>
<feature type="active site" description="Proton donor" evidence="6">
    <location>
        <position position="353"/>
    </location>
</feature>
<evidence type="ECO:0000256" key="4">
    <source>
        <dbReference type="ARBA" id="ARBA00022833"/>
    </source>
</evidence>
<comment type="cofactor">
    <cofactor evidence="7 8">
        <name>Zn(2+)</name>
        <dbReference type="ChEBI" id="CHEBI:29105"/>
    </cofactor>
    <text evidence="7 8">Binds 1 zinc ion per subunit.</text>
</comment>
<feature type="binding site" evidence="7">
    <location>
        <position position="274"/>
    </location>
    <ligand>
        <name>Zn(2+)</name>
        <dbReference type="ChEBI" id="CHEBI:29105"/>
        <note>catalytic</note>
    </ligand>
</feature>
<keyword evidence="9" id="KW-1133">Transmembrane helix</keyword>
<dbReference type="KEGG" id="tpd:Teth39_0962"/>
<keyword evidence="5 8" id="KW-0482">Metalloprotease</keyword>
<dbReference type="AlphaFoldDB" id="B0K904"/>
<dbReference type="CDD" id="cd07343">
    <property type="entry name" value="M48A_Zmpste24p_like"/>
    <property type="match status" value="1"/>
</dbReference>
<evidence type="ECO:0000259" key="11">
    <source>
        <dbReference type="Pfam" id="PF16491"/>
    </source>
</evidence>
<dbReference type="InterPro" id="IPR027057">
    <property type="entry name" value="CAXX_Prtase_1"/>
</dbReference>
<evidence type="ECO:0000256" key="1">
    <source>
        <dbReference type="ARBA" id="ARBA00022670"/>
    </source>
</evidence>
<feature type="transmembrane region" description="Helical" evidence="9">
    <location>
        <begin position="171"/>
        <end position="191"/>
    </location>
</feature>
<reference evidence="13" key="1">
    <citation type="submission" date="2008-01" db="EMBL/GenBank/DDBJ databases">
        <title>Complete sequence of Thermoanaerobacter pseudethanolicus 39E.</title>
        <authorList>
            <person name="Copeland A."/>
            <person name="Lucas S."/>
            <person name="Lapidus A."/>
            <person name="Barry K."/>
            <person name="Glavina del Rio T."/>
            <person name="Dalin E."/>
            <person name="Tice H."/>
            <person name="Pitluck S."/>
            <person name="Bruce D."/>
            <person name="Goodwin L."/>
            <person name="Saunders E."/>
            <person name="Brettin T."/>
            <person name="Detter J.C."/>
            <person name="Han C."/>
            <person name="Schmutz J."/>
            <person name="Larimer F."/>
            <person name="Land M."/>
            <person name="Hauser L."/>
            <person name="Kyrpides N."/>
            <person name="Lykidis A."/>
            <person name="Hemme C."/>
            <person name="Fields M.W."/>
            <person name="He Z."/>
            <person name="Zhou J."/>
            <person name="Richardson P."/>
        </authorList>
    </citation>
    <scope>NUCLEOTIDE SEQUENCE [LARGE SCALE GENOMIC DNA]</scope>
    <source>
        <strain evidence="13">ATCC 33223 / DSM 2355 / 39E</strain>
    </source>
</reference>
<feature type="transmembrane region" description="Helical" evidence="9">
    <location>
        <begin position="59"/>
        <end position="77"/>
    </location>
</feature>
<keyword evidence="13" id="KW-1185">Reference proteome</keyword>
<proteinExistence type="inferred from homology"/>
<dbReference type="EC" id="3.4.24.84" evidence="12"/>
<dbReference type="eggNOG" id="COG0501">
    <property type="taxonomic scope" value="Bacteria"/>
</dbReference>
<evidence type="ECO:0000256" key="2">
    <source>
        <dbReference type="ARBA" id="ARBA00022723"/>
    </source>
</evidence>
<keyword evidence="4 7" id="KW-0862">Zinc</keyword>
<feature type="transmembrane region" description="Helical" evidence="9">
    <location>
        <begin position="97"/>
        <end position="122"/>
    </location>
</feature>
<organism evidence="12 13">
    <name type="scientific">Thermoanaerobacter pseudethanolicus (strain ATCC 33223 / 39E)</name>
    <name type="common">Clostridium thermohydrosulfuricum</name>
    <dbReference type="NCBI Taxonomy" id="340099"/>
    <lineage>
        <taxon>Bacteria</taxon>
        <taxon>Bacillati</taxon>
        <taxon>Bacillota</taxon>
        <taxon>Clostridia</taxon>
        <taxon>Thermoanaerobacterales</taxon>
        <taxon>Thermoanaerobacteraceae</taxon>
        <taxon>Thermoanaerobacter</taxon>
    </lineage>
</organism>
<evidence type="ECO:0000256" key="9">
    <source>
        <dbReference type="SAM" id="Phobius"/>
    </source>
</evidence>
<dbReference type="GO" id="GO:0004222">
    <property type="term" value="F:metalloendopeptidase activity"/>
    <property type="evidence" value="ECO:0007669"/>
    <property type="project" value="InterPro"/>
</dbReference>
<keyword evidence="9" id="KW-0472">Membrane</keyword>
<dbReference type="RefSeq" id="WP_012269253.1">
    <property type="nucleotide sequence ID" value="NC_010321.1"/>
</dbReference>
<dbReference type="STRING" id="340099.Teth39_0962"/>
<dbReference type="Pfam" id="PF01435">
    <property type="entry name" value="Peptidase_M48"/>
    <property type="match status" value="1"/>
</dbReference>
<protein>
    <submittedName>
        <fullName evidence="12">Ste24 endopeptidase</fullName>
        <ecNumber evidence="12">3.4.24.84</ecNumber>
    </submittedName>
</protein>
<name>B0K904_THEP3</name>
<keyword evidence="9" id="KW-0812">Transmembrane</keyword>
<dbReference type="Pfam" id="PF16491">
    <property type="entry name" value="Peptidase_M48_N"/>
    <property type="match status" value="1"/>
</dbReference>
<evidence type="ECO:0000256" key="6">
    <source>
        <dbReference type="PIRSR" id="PIRSR627057-1"/>
    </source>
</evidence>
<dbReference type="InterPro" id="IPR032456">
    <property type="entry name" value="Peptidase_M48_N"/>
</dbReference>
<comment type="similarity">
    <text evidence="8">Belongs to the peptidase M48 family.</text>
</comment>
<dbReference type="EMBL" id="CP000924">
    <property type="protein sequence ID" value="ABY94617.1"/>
    <property type="molecule type" value="Genomic_DNA"/>
</dbReference>
<evidence type="ECO:0000259" key="10">
    <source>
        <dbReference type="Pfam" id="PF01435"/>
    </source>
</evidence>
<feature type="active site" evidence="6">
    <location>
        <position position="275"/>
    </location>
</feature>
<gene>
    <name evidence="12" type="ordered locus">Teth39_0962</name>
</gene>
<keyword evidence="2 7" id="KW-0479">Metal-binding</keyword>
<keyword evidence="3 8" id="KW-0378">Hydrolase</keyword>
<feature type="transmembrane region" description="Helical" evidence="9">
    <location>
        <begin position="288"/>
        <end position="306"/>
    </location>
</feature>
<dbReference type="GO" id="GO:0046872">
    <property type="term" value="F:metal ion binding"/>
    <property type="evidence" value="ECO:0007669"/>
    <property type="project" value="UniProtKB-KW"/>
</dbReference>
<feature type="domain" description="CAAX prenyl protease 1 N-terminal" evidence="11">
    <location>
        <begin position="34"/>
        <end position="201"/>
    </location>
</feature>
<evidence type="ECO:0000256" key="8">
    <source>
        <dbReference type="RuleBase" id="RU003983"/>
    </source>
</evidence>
<evidence type="ECO:0000256" key="7">
    <source>
        <dbReference type="PIRSR" id="PIRSR627057-2"/>
    </source>
</evidence>
<feature type="transmembrane region" description="Helical" evidence="9">
    <location>
        <begin position="6"/>
        <end position="27"/>
    </location>
</feature>
<dbReference type="Gene3D" id="3.30.2010.10">
    <property type="entry name" value="Metalloproteases ('zincins'), catalytic domain"/>
    <property type="match status" value="1"/>
</dbReference>
<dbReference type="PANTHER" id="PTHR10120">
    <property type="entry name" value="CAAX PRENYL PROTEASE 1"/>
    <property type="match status" value="1"/>
</dbReference>
<feature type="domain" description="Peptidase M48" evidence="10">
    <location>
        <begin position="205"/>
        <end position="405"/>
    </location>
</feature>
<dbReference type="InterPro" id="IPR001915">
    <property type="entry name" value="Peptidase_M48"/>
</dbReference>
<accession>B0K904</accession>
<feature type="transmembrane region" description="Helical" evidence="9">
    <location>
        <begin position="318"/>
        <end position="335"/>
    </location>
</feature>